<evidence type="ECO:0000256" key="13">
    <source>
        <dbReference type="SAM" id="Phobius"/>
    </source>
</evidence>
<organism evidence="16 17">
    <name type="scientific">Trichocoleus desertorum GB2-A4</name>
    <dbReference type="NCBI Taxonomy" id="2933944"/>
    <lineage>
        <taxon>Bacteria</taxon>
        <taxon>Bacillati</taxon>
        <taxon>Cyanobacteriota</taxon>
        <taxon>Cyanophyceae</taxon>
        <taxon>Leptolyngbyales</taxon>
        <taxon>Trichocoleusaceae</taxon>
        <taxon>Trichocoleus</taxon>
    </lineage>
</organism>
<feature type="transmembrane region" description="Helical" evidence="13">
    <location>
        <begin position="348"/>
        <end position="371"/>
    </location>
</feature>
<dbReference type="Gene3D" id="3.30.565.10">
    <property type="entry name" value="Histidine kinase-like ATPase, C-terminal domain"/>
    <property type="match status" value="1"/>
</dbReference>
<feature type="domain" description="Histidine kinase" evidence="14">
    <location>
        <begin position="469"/>
        <end position="727"/>
    </location>
</feature>
<dbReference type="Gene3D" id="3.30.450.20">
    <property type="entry name" value="PAS domain"/>
    <property type="match status" value="1"/>
</dbReference>
<evidence type="ECO:0000259" key="14">
    <source>
        <dbReference type="PROSITE" id="PS50109"/>
    </source>
</evidence>
<feature type="domain" description="HAMP" evidence="15">
    <location>
        <begin position="368"/>
        <end position="420"/>
    </location>
</feature>
<evidence type="ECO:0000256" key="11">
    <source>
        <dbReference type="ARBA" id="ARBA00023136"/>
    </source>
</evidence>
<evidence type="ECO:0000259" key="15">
    <source>
        <dbReference type="PROSITE" id="PS50885"/>
    </source>
</evidence>
<dbReference type="SUPFAM" id="SSF47384">
    <property type="entry name" value="Homodimeric domain of signal transducing histidine kinase"/>
    <property type="match status" value="1"/>
</dbReference>
<dbReference type="SMART" id="SM00388">
    <property type="entry name" value="HisKA"/>
    <property type="match status" value="1"/>
</dbReference>
<evidence type="ECO:0000313" key="17">
    <source>
        <dbReference type="Proteomes" id="UP001464891"/>
    </source>
</evidence>
<comment type="caution">
    <text evidence="16">The sequence shown here is derived from an EMBL/GenBank/DDBJ whole genome shotgun (WGS) entry which is preliminary data.</text>
</comment>
<dbReference type="CDD" id="cd12913">
    <property type="entry name" value="PDC1_MCP_like"/>
    <property type="match status" value="1"/>
</dbReference>
<evidence type="ECO:0000256" key="4">
    <source>
        <dbReference type="ARBA" id="ARBA00022475"/>
    </source>
</evidence>
<keyword evidence="16" id="KW-0547">Nucleotide-binding</keyword>
<dbReference type="Pfam" id="PF00672">
    <property type="entry name" value="HAMP"/>
    <property type="match status" value="1"/>
</dbReference>
<feature type="coiled-coil region" evidence="12">
    <location>
        <begin position="412"/>
        <end position="460"/>
    </location>
</feature>
<keyword evidence="9 13" id="KW-1133">Transmembrane helix</keyword>
<dbReference type="PROSITE" id="PS50109">
    <property type="entry name" value="HIS_KIN"/>
    <property type="match status" value="1"/>
</dbReference>
<evidence type="ECO:0000256" key="12">
    <source>
        <dbReference type="SAM" id="Coils"/>
    </source>
</evidence>
<keyword evidence="11 13" id="KW-0472">Membrane</keyword>
<keyword evidence="4" id="KW-1003">Cell membrane</keyword>
<dbReference type="InterPro" id="IPR003594">
    <property type="entry name" value="HATPase_dom"/>
</dbReference>
<sequence length="742" mass="83370">MKMRRSSKVKALSLQLVLIVPFVLQIFGAVGLVSYLSFRNGQKAVNDLAAQLMERSSGKVNQHLDSYLSVPHKVAQINADAIRMGLLDTRDRQTVGKYFWHQMQAYDVSYIGIGLTTGEGVGAARYDGKTVTMDDWDARPRNNWISYALDDQGDRTRVLETLDWSNFEQPWYTGPVKAGKPVWSPIFVVNYPNQVYIATSAGRPIYDANKQLLGMVSIDVSLLKLSDFLRSLAISRSGQVFILERDGTLIANSGQAQPFSLVKSEIKRLEAINSPDPVVQQVAQQVQQRFNGFQNIAGSQELRLKLEGEPYYVHVTPWRDEYGLDWLVVMSVPENSFMAQINTNTRTTIWLCLGALAVASVMGILTSRWIIRPILRLNRASEAMASGNLNQAVEQNGIEEFNILATSFNHMARQLRESFTALEQSNEELEDRVEQRTLELKNALGELQRTQAQVVQSEKMSSLGQLVAGIAHEINNPVNFIHGNLSHVQAYTQDLLEFMQLYQQQYPNPSPEIQATAEEIDLEFLQADLPKMLSSMRVGTDRIRQIVLSLRNFSRMDESEIKPVDIHEGLDSTLMILQHRLKAHPERPEIEVIKEYSSLPHVECYAGQLNQVFMNILTNAIDAMEESNASKSFQKLQVNPNRITIRTSIVSDQWVQIAIADNGPGIPDLIQQRVFDPFFTTKSVGKGTGMGMSISYQIITEKHHGKLECLSTVGQGTEFLIRIPICQQKQSVALVGGRQEKG</sequence>
<dbReference type="Proteomes" id="UP001464891">
    <property type="component" value="Unassembled WGS sequence"/>
</dbReference>
<dbReference type="PRINTS" id="PR00344">
    <property type="entry name" value="BCTRLSENSOR"/>
</dbReference>
<dbReference type="Pfam" id="PF02518">
    <property type="entry name" value="HATPase_c"/>
    <property type="match status" value="1"/>
</dbReference>
<dbReference type="GO" id="GO:0005524">
    <property type="term" value="F:ATP binding"/>
    <property type="evidence" value="ECO:0007669"/>
    <property type="project" value="UniProtKB-KW"/>
</dbReference>
<keyword evidence="10" id="KW-0902">Two-component regulatory system</keyword>
<evidence type="ECO:0000256" key="5">
    <source>
        <dbReference type="ARBA" id="ARBA00022553"/>
    </source>
</evidence>
<evidence type="ECO:0000256" key="6">
    <source>
        <dbReference type="ARBA" id="ARBA00022679"/>
    </source>
</evidence>
<evidence type="ECO:0000256" key="3">
    <source>
        <dbReference type="ARBA" id="ARBA00012438"/>
    </source>
</evidence>
<keyword evidence="17" id="KW-1185">Reference proteome</keyword>
<dbReference type="SUPFAM" id="SSF158472">
    <property type="entry name" value="HAMP domain-like"/>
    <property type="match status" value="1"/>
</dbReference>
<comment type="catalytic activity">
    <reaction evidence="1">
        <text>ATP + protein L-histidine = ADP + protein N-phospho-L-histidine.</text>
        <dbReference type="EC" id="2.7.13.3"/>
    </reaction>
</comment>
<dbReference type="Gene3D" id="6.10.340.10">
    <property type="match status" value="1"/>
</dbReference>
<comment type="subcellular location">
    <subcellularLocation>
        <location evidence="2">Cell membrane</location>
        <topology evidence="2">Multi-pass membrane protein</topology>
    </subcellularLocation>
</comment>
<keyword evidence="7 13" id="KW-0812">Transmembrane</keyword>
<dbReference type="Gene3D" id="1.10.287.130">
    <property type="match status" value="1"/>
</dbReference>
<dbReference type="SMART" id="SM00304">
    <property type="entry name" value="HAMP"/>
    <property type="match status" value="1"/>
</dbReference>
<protein>
    <recommendedName>
        <fullName evidence="3">histidine kinase</fullName>
        <ecNumber evidence="3">2.7.13.3</ecNumber>
    </recommendedName>
</protein>
<evidence type="ECO:0000256" key="7">
    <source>
        <dbReference type="ARBA" id="ARBA00022692"/>
    </source>
</evidence>
<dbReference type="RefSeq" id="WP_190439109.1">
    <property type="nucleotide sequence ID" value="NZ_JAMPKM010000003.1"/>
</dbReference>
<dbReference type="Pfam" id="PF02743">
    <property type="entry name" value="dCache_1"/>
    <property type="match status" value="1"/>
</dbReference>
<dbReference type="InterPro" id="IPR004358">
    <property type="entry name" value="Sig_transdc_His_kin-like_C"/>
</dbReference>
<reference evidence="16 17" key="1">
    <citation type="submission" date="2022-04" db="EMBL/GenBank/DDBJ databases">
        <title>Positive selection, recombination, and allopatry shape intraspecific diversity of widespread and dominant cyanobacteria.</title>
        <authorList>
            <person name="Wei J."/>
            <person name="Shu W."/>
            <person name="Hu C."/>
        </authorList>
    </citation>
    <scope>NUCLEOTIDE SEQUENCE [LARGE SCALE GENOMIC DNA]</scope>
    <source>
        <strain evidence="16 17">GB2-A4</strain>
    </source>
</reference>
<gene>
    <name evidence="16" type="ORF">NC998_07220</name>
</gene>
<evidence type="ECO:0000313" key="16">
    <source>
        <dbReference type="EMBL" id="MEP0816884.1"/>
    </source>
</evidence>
<dbReference type="EC" id="2.7.13.3" evidence="3"/>
<name>A0ABV0J525_9CYAN</name>
<dbReference type="InterPro" id="IPR036097">
    <property type="entry name" value="HisK_dim/P_sf"/>
</dbReference>
<dbReference type="InterPro" id="IPR036890">
    <property type="entry name" value="HATPase_C_sf"/>
</dbReference>
<proteinExistence type="predicted"/>
<keyword evidence="6" id="KW-0808">Transferase</keyword>
<evidence type="ECO:0000256" key="1">
    <source>
        <dbReference type="ARBA" id="ARBA00000085"/>
    </source>
</evidence>
<dbReference type="CDD" id="cd06225">
    <property type="entry name" value="HAMP"/>
    <property type="match status" value="1"/>
</dbReference>
<evidence type="ECO:0000256" key="9">
    <source>
        <dbReference type="ARBA" id="ARBA00022989"/>
    </source>
</evidence>
<dbReference type="PANTHER" id="PTHR43065:SF50">
    <property type="entry name" value="HISTIDINE KINASE"/>
    <property type="match status" value="1"/>
</dbReference>
<evidence type="ECO:0000256" key="8">
    <source>
        <dbReference type="ARBA" id="ARBA00022777"/>
    </source>
</evidence>
<dbReference type="SUPFAM" id="SSF55874">
    <property type="entry name" value="ATPase domain of HSP90 chaperone/DNA topoisomerase II/histidine kinase"/>
    <property type="match status" value="1"/>
</dbReference>
<dbReference type="CDD" id="cd00082">
    <property type="entry name" value="HisKA"/>
    <property type="match status" value="1"/>
</dbReference>
<dbReference type="PANTHER" id="PTHR43065">
    <property type="entry name" value="SENSOR HISTIDINE KINASE"/>
    <property type="match status" value="1"/>
</dbReference>
<keyword evidence="16" id="KW-0067">ATP-binding</keyword>
<dbReference type="InterPro" id="IPR005467">
    <property type="entry name" value="His_kinase_dom"/>
</dbReference>
<dbReference type="InterPro" id="IPR033479">
    <property type="entry name" value="dCache_1"/>
</dbReference>
<dbReference type="PROSITE" id="PS50885">
    <property type="entry name" value="HAMP"/>
    <property type="match status" value="1"/>
</dbReference>
<dbReference type="EMBL" id="JAMPKM010000003">
    <property type="protein sequence ID" value="MEP0816884.1"/>
    <property type="molecule type" value="Genomic_DNA"/>
</dbReference>
<evidence type="ECO:0000256" key="10">
    <source>
        <dbReference type="ARBA" id="ARBA00023012"/>
    </source>
</evidence>
<dbReference type="InterPro" id="IPR003661">
    <property type="entry name" value="HisK_dim/P_dom"/>
</dbReference>
<keyword evidence="12" id="KW-0175">Coiled coil</keyword>
<accession>A0ABV0J525</accession>
<keyword evidence="8" id="KW-0418">Kinase</keyword>
<evidence type="ECO:0000256" key="2">
    <source>
        <dbReference type="ARBA" id="ARBA00004651"/>
    </source>
</evidence>
<keyword evidence="5" id="KW-0597">Phosphoprotein</keyword>
<dbReference type="InterPro" id="IPR003660">
    <property type="entry name" value="HAMP_dom"/>
</dbReference>
<dbReference type="SMART" id="SM00387">
    <property type="entry name" value="HATPase_c"/>
    <property type="match status" value="1"/>
</dbReference>